<dbReference type="InterPro" id="IPR036629">
    <property type="entry name" value="YjbJ_sf"/>
</dbReference>
<dbReference type="InterPro" id="IPR050423">
    <property type="entry name" value="UPF0337_stress_rsp"/>
</dbReference>
<keyword evidence="1" id="KW-0472">Membrane</keyword>
<dbReference type="SUPFAM" id="SSF69047">
    <property type="entry name" value="Hypothetical protein YjbJ"/>
    <property type="match status" value="1"/>
</dbReference>
<evidence type="ECO:0000256" key="1">
    <source>
        <dbReference type="SAM" id="Phobius"/>
    </source>
</evidence>
<dbReference type="KEGG" id="lcre:Pla8534_21490"/>
<organism evidence="2 3">
    <name type="scientific">Lignipirellula cremea</name>
    <dbReference type="NCBI Taxonomy" id="2528010"/>
    <lineage>
        <taxon>Bacteria</taxon>
        <taxon>Pseudomonadati</taxon>
        <taxon>Planctomycetota</taxon>
        <taxon>Planctomycetia</taxon>
        <taxon>Pirellulales</taxon>
        <taxon>Pirellulaceae</taxon>
        <taxon>Lignipirellula</taxon>
    </lineage>
</organism>
<gene>
    <name evidence="2" type="ORF">Pla8534_21490</name>
</gene>
<sequence length="167" mass="18546">MSQKTTSERQKFTDQHWKELHCDVKERWPQLSESELDMVGGDYQKLVALVHQRTGAAMDEIEQAMDKIVANHQGLLNRISATTQQVGQQVGAQAQRVGHQVAEIATHQVGEPIAQAYQQVQRATSDAPARSVALSFGAGFLVGVCAVALFSVQSPPPRHHAWWDMHR</sequence>
<evidence type="ECO:0000313" key="2">
    <source>
        <dbReference type="EMBL" id="QDU94360.1"/>
    </source>
</evidence>
<feature type="transmembrane region" description="Helical" evidence="1">
    <location>
        <begin position="132"/>
        <end position="152"/>
    </location>
</feature>
<dbReference type="RefSeq" id="WP_145052640.1">
    <property type="nucleotide sequence ID" value="NZ_CP036433.1"/>
</dbReference>
<keyword evidence="3" id="KW-1185">Reference proteome</keyword>
<name>A0A518DR88_9BACT</name>
<keyword evidence="1" id="KW-0812">Transmembrane</keyword>
<reference evidence="2 3" key="1">
    <citation type="submission" date="2019-02" db="EMBL/GenBank/DDBJ databases">
        <title>Deep-cultivation of Planctomycetes and their phenomic and genomic characterization uncovers novel biology.</title>
        <authorList>
            <person name="Wiegand S."/>
            <person name="Jogler M."/>
            <person name="Boedeker C."/>
            <person name="Pinto D."/>
            <person name="Vollmers J."/>
            <person name="Rivas-Marin E."/>
            <person name="Kohn T."/>
            <person name="Peeters S.H."/>
            <person name="Heuer A."/>
            <person name="Rast P."/>
            <person name="Oberbeckmann S."/>
            <person name="Bunk B."/>
            <person name="Jeske O."/>
            <person name="Meyerdierks A."/>
            <person name="Storesund J.E."/>
            <person name="Kallscheuer N."/>
            <person name="Luecker S."/>
            <person name="Lage O.M."/>
            <person name="Pohl T."/>
            <person name="Merkel B.J."/>
            <person name="Hornburger P."/>
            <person name="Mueller R.-W."/>
            <person name="Bruemmer F."/>
            <person name="Labrenz M."/>
            <person name="Spormann A.M."/>
            <person name="Op den Camp H."/>
            <person name="Overmann J."/>
            <person name="Amann R."/>
            <person name="Jetten M.S.M."/>
            <person name="Mascher T."/>
            <person name="Medema M.H."/>
            <person name="Devos D.P."/>
            <person name="Kaster A.-K."/>
            <person name="Ovreas L."/>
            <person name="Rohde M."/>
            <person name="Galperin M.Y."/>
            <person name="Jogler C."/>
        </authorList>
    </citation>
    <scope>NUCLEOTIDE SEQUENCE [LARGE SCALE GENOMIC DNA]</scope>
    <source>
        <strain evidence="2 3">Pla85_3_4</strain>
    </source>
</reference>
<keyword evidence="1" id="KW-1133">Transmembrane helix</keyword>
<dbReference type="PANTHER" id="PTHR34977:SF1">
    <property type="entry name" value="UPF0337 PROTEIN YJBJ"/>
    <property type="match status" value="1"/>
</dbReference>
<dbReference type="AlphaFoldDB" id="A0A518DR88"/>
<evidence type="ECO:0000313" key="3">
    <source>
        <dbReference type="Proteomes" id="UP000317648"/>
    </source>
</evidence>
<evidence type="ECO:0008006" key="4">
    <source>
        <dbReference type="Google" id="ProtNLM"/>
    </source>
</evidence>
<proteinExistence type="predicted"/>
<accession>A0A518DR88</accession>
<protein>
    <recommendedName>
        <fullName evidence="4">CsbD-like domain-containing protein</fullName>
    </recommendedName>
</protein>
<dbReference type="Gene3D" id="1.10.1470.10">
    <property type="entry name" value="YjbJ"/>
    <property type="match status" value="1"/>
</dbReference>
<dbReference type="Proteomes" id="UP000317648">
    <property type="component" value="Chromosome"/>
</dbReference>
<dbReference type="PANTHER" id="PTHR34977">
    <property type="entry name" value="UPF0337 PROTEIN YJBJ"/>
    <property type="match status" value="1"/>
</dbReference>
<dbReference type="EMBL" id="CP036433">
    <property type="protein sequence ID" value="QDU94360.1"/>
    <property type="molecule type" value="Genomic_DNA"/>
</dbReference>